<comment type="caution">
    <text evidence="7">The sequence shown here is derived from an EMBL/GenBank/DDBJ whole genome shotgun (WGS) entry which is preliminary data.</text>
</comment>
<dbReference type="Proteomes" id="UP001153069">
    <property type="component" value="Unassembled WGS sequence"/>
</dbReference>
<dbReference type="InterPro" id="IPR002893">
    <property type="entry name" value="Znf_MYND"/>
</dbReference>
<dbReference type="InterPro" id="IPR019193">
    <property type="entry name" value="UBQ-conj_enz_E2-bd_prot"/>
</dbReference>
<dbReference type="SUPFAM" id="SSF144232">
    <property type="entry name" value="HIT/MYND zinc finger-like"/>
    <property type="match status" value="1"/>
</dbReference>
<dbReference type="GO" id="GO:0061630">
    <property type="term" value="F:ubiquitin protein ligase activity"/>
    <property type="evidence" value="ECO:0007669"/>
    <property type="project" value="TreeGrafter"/>
</dbReference>
<reference evidence="7" key="1">
    <citation type="submission" date="2020-06" db="EMBL/GenBank/DDBJ databases">
        <authorList>
            <consortium name="Plant Systems Biology data submission"/>
        </authorList>
    </citation>
    <scope>NUCLEOTIDE SEQUENCE</scope>
    <source>
        <strain evidence="7">D6</strain>
    </source>
</reference>
<dbReference type="PANTHER" id="PTHR31531:SF2">
    <property type="entry name" value="E3 UBIQUITIN-PROTEIN LIGASE E3D"/>
    <property type="match status" value="1"/>
</dbReference>
<keyword evidence="8" id="KW-1185">Reference proteome</keyword>
<dbReference type="PROSITE" id="PS50865">
    <property type="entry name" value="ZF_MYND_2"/>
    <property type="match status" value="1"/>
</dbReference>
<accession>A0A9N8E0T4</accession>
<feature type="region of interest" description="Disordered" evidence="5">
    <location>
        <begin position="113"/>
        <end position="170"/>
    </location>
</feature>
<dbReference type="GO" id="GO:0043161">
    <property type="term" value="P:proteasome-mediated ubiquitin-dependent protein catabolic process"/>
    <property type="evidence" value="ECO:0007669"/>
    <property type="project" value="TreeGrafter"/>
</dbReference>
<feature type="compositionally biased region" description="Low complexity" evidence="5">
    <location>
        <begin position="148"/>
        <end position="158"/>
    </location>
</feature>
<dbReference type="PROSITE" id="PS01360">
    <property type="entry name" value="ZF_MYND_1"/>
    <property type="match status" value="1"/>
</dbReference>
<organism evidence="7 8">
    <name type="scientific">Seminavis robusta</name>
    <dbReference type="NCBI Taxonomy" id="568900"/>
    <lineage>
        <taxon>Eukaryota</taxon>
        <taxon>Sar</taxon>
        <taxon>Stramenopiles</taxon>
        <taxon>Ochrophyta</taxon>
        <taxon>Bacillariophyta</taxon>
        <taxon>Bacillariophyceae</taxon>
        <taxon>Bacillariophycidae</taxon>
        <taxon>Naviculales</taxon>
        <taxon>Naviculaceae</taxon>
        <taxon>Seminavis</taxon>
    </lineage>
</organism>
<dbReference type="GO" id="GO:0005829">
    <property type="term" value="C:cytosol"/>
    <property type="evidence" value="ECO:0007669"/>
    <property type="project" value="TreeGrafter"/>
</dbReference>
<dbReference type="GO" id="GO:0008270">
    <property type="term" value="F:zinc ion binding"/>
    <property type="evidence" value="ECO:0007669"/>
    <property type="project" value="UniProtKB-KW"/>
</dbReference>
<dbReference type="Gene3D" id="6.10.140.2220">
    <property type="match status" value="1"/>
</dbReference>
<gene>
    <name evidence="7" type="ORF">SEMRO_394_G133880.1</name>
</gene>
<dbReference type="GO" id="GO:0031624">
    <property type="term" value="F:ubiquitin conjugating enzyme binding"/>
    <property type="evidence" value="ECO:0007669"/>
    <property type="project" value="TreeGrafter"/>
</dbReference>
<proteinExistence type="predicted"/>
<dbReference type="GO" id="GO:0000209">
    <property type="term" value="P:protein polyubiquitination"/>
    <property type="evidence" value="ECO:0007669"/>
    <property type="project" value="TreeGrafter"/>
</dbReference>
<feature type="compositionally biased region" description="Low complexity" evidence="5">
    <location>
        <begin position="655"/>
        <end position="666"/>
    </location>
</feature>
<evidence type="ECO:0000313" key="7">
    <source>
        <dbReference type="EMBL" id="CAB9509554.1"/>
    </source>
</evidence>
<feature type="compositionally biased region" description="Basic residues" evidence="5">
    <location>
        <begin position="160"/>
        <end position="169"/>
    </location>
</feature>
<evidence type="ECO:0000259" key="6">
    <source>
        <dbReference type="PROSITE" id="PS50865"/>
    </source>
</evidence>
<dbReference type="GO" id="GO:0005634">
    <property type="term" value="C:nucleus"/>
    <property type="evidence" value="ECO:0007669"/>
    <property type="project" value="TreeGrafter"/>
</dbReference>
<keyword evidence="1" id="KW-0479">Metal-binding</keyword>
<dbReference type="PANTHER" id="PTHR31531">
    <property type="entry name" value="E3 UBIQUITIN-PROTEIN LIGASE E3D FAMILY MEMBER"/>
    <property type="match status" value="1"/>
</dbReference>
<evidence type="ECO:0000256" key="3">
    <source>
        <dbReference type="ARBA" id="ARBA00022833"/>
    </source>
</evidence>
<evidence type="ECO:0000256" key="1">
    <source>
        <dbReference type="ARBA" id="ARBA00022723"/>
    </source>
</evidence>
<sequence length="726" mass="80673">MRTCINDDDDNVLPECELCRRRCKPLRCTGCRQVVYCSRECQKEAWKKGHRTECKRPMKHINNNDATNESDAKAQKALQELQTLMLSKETNNHSLDTHTLSAEYYKAKDQVERLTKEKEKADNDRKSKHEEDPILEPSINTTGSHGPATATSTTNNNNRKPSKNTKTTKKQYTSNINPTTVAVQQPDPPCPPHWWDYWVEHLTRISSYQLVLRPNNNNTNQPSLTTTSLPVSIDNLEMSVTHSKDGESSLVVLRQLTSATECNQLFCARLQGKIHSQPSSFQVTHDALHIRLHYPQQPSQLMDQQQDMGFLSSTASSILDKTTANQLACKYCHQSILAQTKTTKATTIIDRVVPLPSANWDEIADYLICYSGQATFDLTTSSTNEAQVGVVLVDKSAILLHQSDVGTAVCVLAVEGYGENHTTLQQQQQSTRTSLAEELGNDTPATVRGPREWRETVGGGTLCCSQCCAVLGFASITSPETFRFLKHRLLLVTPPPPLEQQVAAATNPLMSCTSFVVQEMIRYAETKAIFTFVLERKKRSPSKAHHPNTQQQLLLLKLLSWDCHFATSKDAAISIEDDSGMLAVSQPRFQRSAKLIFEELWVKESSNNNNTDQDANESDPSNWVWGGADLCCLPTTARATEIPNDASPKNPLPTSMQQSESSSSSSVRLLLEEDEWDEVKDHVQTGNGFFSDEVVQATVIAKLGLRSIPAAANSKQPAGLCLISLD</sequence>
<keyword evidence="3" id="KW-0862">Zinc</keyword>
<dbReference type="AlphaFoldDB" id="A0A9N8E0T4"/>
<dbReference type="EMBL" id="CAICTM010000393">
    <property type="protein sequence ID" value="CAB9509554.1"/>
    <property type="molecule type" value="Genomic_DNA"/>
</dbReference>
<name>A0A9N8E0T4_9STRA</name>
<dbReference type="OrthoDB" id="341421at2759"/>
<feature type="compositionally biased region" description="Basic and acidic residues" evidence="5">
    <location>
        <begin position="113"/>
        <end position="132"/>
    </location>
</feature>
<evidence type="ECO:0000256" key="5">
    <source>
        <dbReference type="SAM" id="MobiDB-lite"/>
    </source>
</evidence>
<dbReference type="GO" id="GO:0000151">
    <property type="term" value="C:ubiquitin ligase complex"/>
    <property type="evidence" value="ECO:0007669"/>
    <property type="project" value="TreeGrafter"/>
</dbReference>
<feature type="domain" description="MYND-type" evidence="6">
    <location>
        <begin position="16"/>
        <end position="54"/>
    </location>
</feature>
<feature type="region of interest" description="Disordered" evidence="5">
    <location>
        <begin position="641"/>
        <end position="668"/>
    </location>
</feature>
<evidence type="ECO:0000256" key="2">
    <source>
        <dbReference type="ARBA" id="ARBA00022771"/>
    </source>
</evidence>
<dbReference type="GO" id="GO:0051865">
    <property type="term" value="P:protein autoubiquitination"/>
    <property type="evidence" value="ECO:0007669"/>
    <property type="project" value="TreeGrafter"/>
</dbReference>
<evidence type="ECO:0000256" key="4">
    <source>
        <dbReference type="PROSITE-ProRule" id="PRU00134"/>
    </source>
</evidence>
<evidence type="ECO:0000313" key="8">
    <source>
        <dbReference type="Proteomes" id="UP001153069"/>
    </source>
</evidence>
<protein>
    <submittedName>
        <fullName evidence="7">Pfam:DUF2351</fullName>
    </submittedName>
</protein>
<dbReference type="Pfam" id="PF01753">
    <property type="entry name" value="zf-MYND"/>
    <property type="match status" value="1"/>
</dbReference>
<keyword evidence="2 4" id="KW-0863">Zinc-finger</keyword>
<dbReference type="GO" id="GO:0006513">
    <property type="term" value="P:protein monoubiquitination"/>
    <property type="evidence" value="ECO:0007669"/>
    <property type="project" value="TreeGrafter"/>
</dbReference>
<dbReference type="GO" id="GO:0030332">
    <property type="term" value="F:cyclin binding"/>
    <property type="evidence" value="ECO:0007669"/>
    <property type="project" value="TreeGrafter"/>
</dbReference>